<organism evidence="6 7">
    <name type="scientific">Trichomonascus ciferrii</name>
    <dbReference type="NCBI Taxonomy" id="44093"/>
    <lineage>
        <taxon>Eukaryota</taxon>
        <taxon>Fungi</taxon>
        <taxon>Dikarya</taxon>
        <taxon>Ascomycota</taxon>
        <taxon>Saccharomycotina</taxon>
        <taxon>Dipodascomycetes</taxon>
        <taxon>Dipodascales</taxon>
        <taxon>Trichomonascaceae</taxon>
        <taxon>Trichomonascus</taxon>
        <taxon>Trichomonascus ciferrii complex</taxon>
    </lineage>
</organism>
<evidence type="ECO:0000256" key="5">
    <source>
        <dbReference type="ARBA" id="ARBA00023186"/>
    </source>
</evidence>
<name>A0A642V9Q3_9ASCO</name>
<evidence type="ECO:0000256" key="4">
    <source>
        <dbReference type="ARBA" id="ARBA00023128"/>
    </source>
</evidence>
<comment type="subcellular location">
    <subcellularLocation>
        <location evidence="1">Mitochondrion</location>
    </subcellularLocation>
</comment>
<keyword evidence="5" id="KW-0143">Chaperone</keyword>
<dbReference type="Pfam" id="PF07542">
    <property type="entry name" value="ATP12"/>
    <property type="match status" value="1"/>
</dbReference>
<proteinExistence type="inferred from homology"/>
<dbReference type="Proteomes" id="UP000761534">
    <property type="component" value="Unassembled WGS sequence"/>
</dbReference>
<evidence type="ECO:0008006" key="8">
    <source>
        <dbReference type="Google" id="ProtNLM"/>
    </source>
</evidence>
<dbReference type="AlphaFoldDB" id="A0A642V9Q3"/>
<dbReference type="SUPFAM" id="SSF160909">
    <property type="entry name" value="ATP12-like"/>
    <property type="match status" value="1"/>
</dbReference>
<dbReference type="GO" id="GO:0005739">
    <property type="term" value="C:mitochondrion"/>
    <property type="evidence" value="ECO:0007669"/>
    <property type="project" value="UniProtKB-SubCell"/>
</dbReference>
<evidence type="ECO:0000313" key="7">
    <source>
        <dbReference type="Proteomes" id="UP000761534"/>
    </source>
</evidence>
<dbReference type="InterPro" id="IPR023335">
    <property type="entry name" value="ATP12_ortho_dom_sf"/>
</dbReference>
<dbReference type="InterPro" id="IPR011419">
    <property type="entry name" value="ATP12_ATP_synth-F1-assembly"/>
</dbReference>
<dbReference type="OrthoDB" id="5322896at2759"/>
<accession>A0A642V9Q3</accession>
<evidence type="ECO:0000256" key="3">
    <source>
        <dbReference type="ARBA" id="ARBA00022946"/>
    </source>
</evidence>
<dbReference type="InterPro" id="IPR042272">
    <property type="entry name" value="ATP12_ATP_synth-F1-assembly_N"/>
</dbReference>
<gene>
    <name evidence="6" type="ORF">TRICI_001305</name>
</gene>
<dbReference type="PANTHER" id="PTHR21013:SF10">
    <property type="entry name" value="ATP SYNTHASE MITOCHONDRIAL F1 COMPLEX ASSEMBLY FACTOR 2"/>
    <property type="match status" value="1"/>
</dbReference>
<comment type="caution">
    <text evidence="6">The sequence shown here is derived from an EMBL/GenBank/DDBJ whole genome shotgun (WGS) entry which is preliminary data.</text>
</comment>
<dbReference type="GO" id="GO:0033615">
    <property type="term" value="P:mitochondrial proton-transporting ATP synthase complex assembly"/>
    <property type="evidence" value="ECO:0007669"/>
    <property type="project" value="TreeGrafter"/>
</dbReference>
<dbReference type="VEuPathDB" id="FungiDB:TRICI_001305"/>
<keyword evidence="3" id="KW-0809">Transit peptide</keyword>
<dbReference type="Gene3D" id="3.30.2180.10">
    <property type="entry name" value="ATP12-like"/>
    <property type="match status" value="1"/>
</dbReference>
<keyword evidence="7" id="KW-1185">Reference proteome</keyword>
<keyword evidence="4" id="KW-0496">Mitochondrion</keyword>
<dbReference type="Gene3D" id="1.10.3580.10">
    <property type="entry name" value="ATP12 ATPase"/>
    <property type="match status" value="1"/>
</dbReference>
<evidence type="ECO:0000313" key="6">
    <source>
        <dbReference type="EMBL" id="KAA8916551.1"/>
    </source>
</evidence>
<reference evidence="6" key="1">
    <citation type="journal article" date="2019" name="G3 (Bethesda)">
        <title>Genome Assemblies of Two Rare Opportunistic Yeast Pathogens: Diutina rugosa (syn. Candida rugosa) and Trichomonascus ciferrii (syn. Candida ciferrii).</title>
        <authorList>
            <person name="Mixao V."/>
            <person name="Saus E."/>
            <person name="Hansen A.P."/>
            <person name="Lass-Florl C."/>
            <person name="Gabaldon T."/>
        </authorList>
    </citation>
    <scope>NUCLEOTIDE SEQUENCE</scope>
    <source>
        <strain evidence="6">CBS 4856</strain>
    </source>
</reference>
<comment type="similarity">
    <text evidence="2">Belongs to the ATP12 family.</text>
</comment>
<evidence type="ECO:0000256" key="1">
    <source>
        <dbReference type="ARBA" id="ARBA00004173"/>
    </source>
</evidence>
<dbReference type="PANTHER" id="PTHR21013">
    <property type="entry name" value="ATP SYNTHASE MITOCHONDRIAL F1 COMPLEX ASSEMBLY FACTOR 2/ATP12 PROTEIN, MITOCHONDRIAL PRECURSOR"/>
    <property type="match status" value="1"/>
</dbReference>
<protein>
    <recommendedName>
        <fullName evidence="8">ATP synthase mitochondrial F1 complex assembly factor 2</fullName>
    </recommendedName>
</protein>
<sequence>MVDVNSEEVVGLFHRPTLTSFRLYSGRVENNTKSETNRAERTLEKFWTKVDVKPQEDNHYAVALDSSPIKTPKGNRLVVPSSTVAHLLAQEWSVITSLKIKPHSLPLTSLAARAIDLQDSPNERRDVVEYLMPYLDTDTLLVFAPSDDCEGTLRMAQENQYRPVINRAEDFWKVRLNWLDGDTMLFGNTQTEETKAIVREWIEGLNPWQFAALERATITAKSLIAGLLVLNRSHTVDQIADLVNLEIIHQTKLWGEVEDTHDVNHADLRRYLGSAYVVSGIGSQL</sequence>
<evidence type="ECO:0000256" key="2">
    <source>
        <dbReference type="ARBA" id="ARBA00008231"/>
    </source>
</evidence>
<dbReference type="EMBL" id="SWFS01000095">
    <property type="protein sequence ID" value="KAA8916551.1"/>
    <property type="molecule type" value="Genomic_DNA"/>
</dbReference>